<dbReference type="AlphaFoldDB" id="A0A1H0LV43"/>
<keyword evidence="2" id="KW-1185">Reference proteome</keyword>
<dbReference type="Proteomes" id="UP000198597">
    <property type="component" value="Unassembled WGS sequence"/>
</dbReference>
<evidence type="ECO:0000313" key="1">
    <source>
        <dbReference type="EMBL" id="SDO71780.1"/>
    </source>
</evidence>
<proteinExistence type="predicted"/>
<evidence type="ECO:0000313" key="2">
    <source>
        <dbReference type="Proteomes" id="UP000198597"/>
    </source>
</evidence>
<name>A0A1H0LV43_9CLOT</name>
<accession>A0A1H0LV43</accession>
<sequence>MWVRVQNKEILIDAKFIFINRGITKKSKGIIRASAINSVEETIIGQYESMEEAKIVFEDIQSNIADGKRLYIMP</sequence>
<gene>
    <name evidence="1" type="ORF">SAMN04488529_101203</name>
</gene>
<reference evidence="1 2" key="1">
    <citation type="submission" date="2016-10" db="EMBL/GenBank/DDBJ databases">
        <authorList>
            <person name="de Groot N.N."/>
        </authorList>
    </citation>
    <scope>NUCLEOTIDE SEQUENCE [LARGE SCALE GENOMIC DNA]</scope>
    <source>
        <strain evidence="1 2">DSM 12272</strain>
    </source>
</reference>
<dbReference type="EMBL" id="FNJM01000001">
    <property type="protein sequence ID" value="SDO71780.1"/>
    <property type="molecule type" value="Genomic_DNA"/>
</dbReference>
<organism evidence="1 2">
    <name type="scientific">Clostridium gasigenes</name>
    <dbReference type="NCBI Taxonomy" id="94869"/>
    <lineage>
        <taxon>Bacteria</taxon>
        <taxon>Bacillati</taxon>
        <taxon>Bacillota</taxon>
        <taxon>Clostridia</taxon>
        <taxon>Eubacteriales</taxon>
        <taxon>Clostridiaceae</taxon>
        <taxon>Clostridium</taxon>
    </lineage>
</organism>
<dbReference type="OrthoDB" id="1956952at2"/>
<dbReference type="RefSeq" id="WP_089964940.1">
    <property type="nucleotide sequence ID" value="NZ_FNJM01000001.1"/>
</dbReference>
<protein>
    <submittedName>
        <fullName evidence="1">Uncharacterized protein</fullName>
    </submittedName>
</protein>